<accession>A0ACB9YAH6</accession>
<reference evidence="1" key="1">
    <citation type="submission" date="2022-06" db="EMBL/GenBank/DDBJ databases">
        <title>The First Complete Genome of the Simian Malaria Parasite Plasmodium brasilianum.</title>
        <authorList>
            <person name="Bajic M."/>
            <person name="Ravishankar S."/>
        </authorList>
    </citation>
    <scope>NUCLEOTIDE SEQUENCE</scope>
    <source>
        <strain evidence="1">Bolivian I</strain>
    </source>
</reference>
<sequence>MQHNYRRINYIQLEHELSVEEYYSADSGLRIILSKIKSPKIYGYFTVLTEAENDEGLPHTLEHLIFLGSHKYPYKGLLDFLAYKCLSEGTNAWTSVDHTCYTIETFGIEGFSNILPIYLDFILSPTLEEDMFLSEVHHIYENGTHNGVVYSEMKSVENNCENIVERTVITNLYTNEKSGYRYETGGTLEGLRKTNNKRVKEYFKKFYRLNNFAIIIFGNFDNDCILNIIYNYEQYHLELYPNQKRKKKENYQDNMQQDYKECVDMFVQDMQSVSRPWNDEANIEKRNNSKIIKKYYPCNNLNNGQVTIAWRGCKWNDFKTKLSISLLGNYLTDLTTSPLSKRLLEDKENTYCSSLDFSLEDLKANYFTVDIYDVSYKFKARGQAEKTGQLEKLNDNPIDSLADHPTDKTANPTDKIANPTDKTANPTDKIANPTDKTSNPTDKIANPTDKTTNPTDKTTNPTDKTTNPTDKTTNPTDKTTNPTDKTTNPTDKIANPTDKIANPTDQTANPIDCNPLAEKPQTVKMNLVGDITRSCLEEVYDHPMNMDRLRNIIIRSYLQHLRDLETSPQYLLNEFLIKYFIYGRNIEDLENCLNLKKIYIGLLNENECYWKEILKKFFIDNHYVEVRCYPSYKKAKKIELFEKKLVESEQKKYGMEKLNNMVKHIRKIKESMEKKPPKSLLNIVKSASPKNVFIDGITVFRNFKSVERELEEEISKEGSTNELCDTKNYMDGANGAHASEEGLPHVNGINVSDDVAGLLQSIENDLKRVIFPIQLSYIQSNFVSINVLINSNNIDEELKKYIPLLSYLLFETDVQVNNRSVKCELFMEELIRNTINYDCNYGLGGNAKNFKSGNLGNILCIQIVGLLQNYEKLFDLLFLSVFKMNITLERLELILKSAYQNLLQKKIKPKTLVVNLEYALRYMKNSNSGIVSIGQQELILQLIENKKNLDELYNKLNTLKTQLFHLKNFALVIDGNFSKIKNIFAWYDKWFSIHKEGSYTVNDPIVDLCFGEAETKRLGEIKGLDEPKAEDKTYETDETNEADKSDCRNSCNYLEIATNYDENNPPCASLYEETSNVSSVNHVSTSTGEGSKDDKDCNIRSNEDRKINNDGGQCNDGNTGKNEGILVGGVSKPKGECKYVCLGPSVHRSLKKYLDAEFEKEDKNFMHNIIKNDAYNGIVCGIKSTDVSYLKLTVKAPSGYGNKDYCALLILREFFSMTEGPLYSSIRGGGFAYECALEFNCILGELSLRIYRSSDIICALKEALKIFEYYCTNEMKEDELSIAKCSAYYTIFNNQETVLDRASQTIFLSLKNLSLNFYENLLAQIENITTKNLLEICQKYLSRIVNFKMDEHNALIGSTLCIICCSEKTDEIQNSLKTDIKFGQICNLNVGQLFHFFKHYDLVSCLKVSSYKTNGEDPGESSDANRDTHDDDRGNEDGESEDGEDVTEDSSSSCKSSIYLDDDSYPGYSDY</sequence>
<keyword evidence="2" id="KW-1185">Reference proteome</keyword>
<dbReference type="EMBL" id="CM043777">
    <property type="protein sequence ID" value="KAI4838311.1"/>
    <property type="molecule type" value="Genomic_DNA"/>
</dbReference>
<dbReference type="Proteomes" id="UP001056978">
    <property type="component" value="Chromosome 9"/>
</dbReference>
<protein>
    <submittedName>
        <fullName evidence="1">Uncharacterized protein</fullName>
    </submittedName>
</protein>
<organism evidence="1 2">
    <name type="scientific">Plasmodium brasilianum</name>
    <dbReference type="NCBI Taxonomy" id="5824"/>
    <lineage>
        <taxon>Eukaryota</taxon>
        <taxon>Sar</taxon>
        <taxon>Alveolata</taxon>
        <taxon>Apicomplexa</taxon>
        <taxon>Aconoidasida</taxon>
        <taxon>Haemosporida</taxon>
        <taxon>Plasmodiidae</taxon>
        <taxon>Plasmodium</taxon>
        <taxon>Plasmodium (Plasmodium)</taxon>
    </lineage>
</organism>
<evidence type="ECO:0000313" key="1">
    <source>
        <dbReference type="EMBL" id="KAI4838311.1"/>
    </source>
</evidence>
<name>A0ACB9YAH6_PLABR</name>
<proteinExistence type="predicted"/>
<evidence type="ECO:0000313" key="2">
    <source>
        <dbReference type="Proteomes" id="UP001056978"/>
    </source>
</evidence>
<gene>
    <name evidence="1" type="ORF">MKS88_002785</name>
</gene>
<comment type="caution">
    <text evidence="1">The sequence shown here is derived from an EMBL/GenBank/DDBJ whole genome shotgun (WGS) entry which is preliminary data.</text>
</comment>